<evidence type="ECO:0000313" key="1">
    <source>
        <dbReference type="EMBL" id="QVI22688.1"/>
    </source>
</evidence>
<evidence type="ECO:0000313" key="2">
    <source>
        <dbReference type="Proteomes" id="UP000683310"/>
    </source>
</evidence>
<proteinExistence type="predicted"/>
<sequence length="169" mass="18982">MIEDDVLVSRYWPSIARMLLDRNITCPATVELARMEGEADTSIDAKVAELSAQLDQLLGDSPRLDPWDVVAGVYGRAWRMGLIDPTSAVWRMNSLWSHIRDLDESESDGLQIIWDGMQTKEQDDGSLSSEWIDRSAEELLARADELIPPDAIDRSLCESIREAMLANGY</sequence>
<organism evidence="1 2">
    <name type="scientific">Nocardia tengchongensis</name>
    <dbReference type="NCBI Taxonomy" id="2055889"/>
    <lineage>
        <taxon>Bacteria</taxon>
        <taxon>Bacillati</taxon>
        <taxon>Actinomycetota</taxon>
        <taxon>Actinomycetes</taxon>
        <taxon>Mycobacteriales</taxon>
        <taxon>Nocardiaceae</taxon>
        <taxon>Nocardia</taxon>
    </lineage>
</organism>
<protein>
    <submittedName>
        <fullName evidence="1">Uncharacterized protein</fullName>
    </submittedName>
</protein>
<keyword evidence="2" id="KW-1185">Reference proteome</keyword>
<dbReference type="Proteomes" id="UP000683310">
    <property type="component" value="Chromosome"/>
</dbReference>
<reference evidence="1 2" key="1">
    <citation type="submission" date="2021-04" db="EMBL/GenBank/DDBJ databases">
        <title>Nocardia tengchongensis.</title>
        <authorList>
            <person name="Zhuang k."/>
            <person name="Ran Y."/>
            <person name="Li W."/>
        </authorList>
    </citation>
    <scope>NUCLEOTIDE SEQUENCE [LARGE SCALE GENOMIC DNA]</scope>
    <source>
        <strain evidence="1 2">CFH S0057</strain>
    </source>
</reference>
<name>A0ABX8CU75_9NOCA</name>
<dbReference type="RefSeq" id="WP_213558767.1">
    <property type="nucleotide sequence ID" value="NZ_JBHXAJ010000003.1"/>
</dbReference>
<accession>A0ABX8CU75</accession>
<gene>
    <name evidence="1" type="ORF">KHQ06_06630</name>
</gene>
<dbReference type="EMBL" id="CP074371">
    <property type="protein sequence ID" value="QVI22688.1"/>
    <property type="molecule type" value="Genomic_DNA"/>
</dbReference>